<feature type="signal peptide" evidence="2">
    <location>
        <begin position="1"/>
        <end position="22"/>
    </location>
</feature>
<feature type="chain" id="PRO_5041366492" evidence="2">
    <location>
        <begin position="23"/>
        <end position="178"/>
    </location>
</feature>
<organism evidence="3 4">
    <name type="scientific">Cypionkella aquatica</name>
    <dbReference type="NCBI Taxonomy" id="1756042"/>
    <lineage>
        <taxon>Bacteria</taxon>
        <taxon>Pseudomonadati</taxon>
        <taxon>Pseudomonadota</taxon>
        <taxon>Alphaproteobacteria</taxon>
        <taxon>Rhodobacterales</taxon>
        <taxon>Paracoccaceae</taxon>
        <taxon>Cypionkella</taxon>
    </lineage>
</organism>
<comment type="caution">
    <text evidence="3">The sequence shown here is derived from an EMBL/GenBank/DDBJ whole genome shotgun (WGS) entry which is preliminary data.</text>
</comment>
<dbReference type="Proteomes" id="UP001157355">
    <property type="component" value="Unassembled WGS sequence"/>
</dbReference>
<feature type="region of interest" description="Disordered" evidence="1">
    <location>
        <begin position="79"/>
        <end position="98"/>
    </location>
</feature>
<evidence type="ECO:0000313" key="4">
    <source>
        <dbReference type="Proteomes" id="UP001157355"/>
    </source>
</evidence>
<sequence length="178" mass="18015">MRFGLILALVLAGCTLGGGKVATPASPSNPITGDAIEVTSLEAQTAVKPEVGGGPAEPAKLEPPKPEAVLPDAANVETAKAEETLPAVPPSEDAAAAPVLSPQEQACVKSGGRWSVAGKSGGMTCVRMLRDAGKSCRKQSDCEGSCLARSNTCAPITPLFGCNEILQNDGAMVTLCID</sequence>
<proteinExistence type="predicted"/>
<keyword evidence="2" id="KW-0732">Signal</keyword>
<evidence type="ECO:0000256" key="1">
    <source>
        <dbReference type="SAM" id="MobiDB-lite"/>
    </source>
</evidence>
<evidence type="ECO:0000256" key="2">
    <source>
        <dbReference type="SAM" id="SignalP"/>
    </source>
</evidence>
<evidence type="ECO:0000313" key="3">
    <source>
        <dbReference type="EMBL" id="GLS88300.1"/>
    </source>
</evidence>
<dbReference type="AlphaFoldDB" id="A0AA37U7K6"/>
<dbReference type="RefSeq" id="WP_284326469.1">
    <property type="nucleotide sequence ID" value="NZ_BSPP01000011.1"/>
</dbReference>
<keyword evidence="4" id="KW-1185">Reference proteome</keyword>
<dbReference type="EMBL" id="BSPP01000011">
    <property type="protein sequence ID" value="GLS88300.1"/>
    <property type="molecule type" value="Genomic_DNA"/>
</dbReference>
<reference evidence="3 4" key="1">
    <citation type="journal article" date="2014" name="Int. J. Syst. Evol. Microbiol.">
        <title>Complete genome sequence of Corynebacterium casei LMG S-19264T (=DSM 44701T), isolated from a smear-ripened cheese.</title>
        <authorList>
            <consortium name="US DOE Joint Genome Institute (JGI-PGF)"/>
            <person name="Walter F."/>
            <person name="Albersmeier A."/>
            <person name="Kalinowski J."/>
            <person name="Ruckert C."/>
        </authorList>
    </citation>
    <scope>NUCLEOTIDE SEQUENCE [LARGE SCALE GENOMIC DNA]</scope>
    <source>
        <strain evidence="3 4">NBRC 111766</strain>
    </source>
</reference>
<name>A0AA37U7K6_9RHOB</name>
<protein>
    <submittedName>
        <fullName evidence="3">Uncharacterized protein</fullName>
    </submittedName>
</protein>
<accession>A0AA37U7K6</accession>
<gene>
    <name evidence="3" type="ORF">GCM10010873_32740</name>
</gene>